<feature type="domain" description="Pili assembly chaperone N-terminal" evidence="2">
    <location>
        <begin position="32"/>
        <end position="141"/>
    </location>
</feature>
<dbReference type="Gene3D" id="2.60.40.10">
    <property type="entry name" value="Immunoglobulins"/>
    <property type="match status" value="1"/>
</dbReference>
<gene>
    <name evidence="3" type="ORF">HA51_25455</name>
</gene>
<protein>
    <submittedName>
        <fullName evidence="3">Molecular chaperone</fullName>
    </submittedName>
</protein>
<evidence type="ECO:0000313" key="3">
    <source>
        <dbReference type="EMBL" id="ORM65176.1"/>
    </source>
</evidence>
<dbReference type="InterPro" id="IPR013783">
    <property type="entry name" value="Ig-like_fold"/>
</dbReference>
<dbReference type="Pfam" id="PF00345">
    <property type="entry name" value="PapD_N"/>
    <property type="match status" value="1"/>
</dbReference>
<evidence type="ECO:0000313" key="4">
    <source>
        <dbReference type="Proteomes" id="UP000193558"/>
    </source>
</evidence>
<evidence type="ECO:0000256" key="1">
    <source>
        <dbReference type="SAM" id="SignalP"/>
    </source>
</evidence>
<dbReference type="PANTHER" id="PTHR30251">
    <property type="entry name" value="PILUS ASSEMBLY CHAPERONE"/>
    <property type="match status" value="1"/>
</dbReference>
<dbReference type="InterPro" id="IPR016147">
    <property type="entry name" value="Pili_assmbl_chaperone_N"/>
</dbReference>
<dbReference type="AlphaFoldDB" id="A0A1X1CL92"/>
<evidence type="ECO:0000259" key="2">
    <source>
        <dbReference type="Pfam" id="PF00345"/>
    </source>
</evidence>
<dbReference type="OrthoDB" id="511700at2"/>
<dbReference type="Proteomes" id="UP000193558">
    <property type="component" value="Unassembled WGS sequence"/>
</dbReference>
<reference evidence="3 4" key="1">
    <citation type="journal article" date="2017" name="Antonie Van Leeuwenhoek">
        <title>Phylogenomic resolution of the bacterial genus Pantoea and its relationship with Erwinia and Tatumella.</title>
        <authorList>
            <person name="Palmer M."/>
            <person name="Steenkamp E.T."/>
            <person name="Coetzee M.P."/>
            <person name="Chan W.Y."/>
            <person name="van Zyl E."/>
            <person name="De Maayer P."/>
            <person name="Coutinho T.A."/>
            <person name="Blom J."/>
            <person name="Smits T.H."/>
            <person name="Duffy B."/>
            <person name="Venter S.N."/>
        </authorList>
    </citation>
    <scope>NUCLEOTIDE SEQUENCE [LARGE SCALE GENOMIC DNA]</scope>
    <source>
        <strain evidence="3 4">LMG 26275</strain>
    </source>
</reference>
<dbReference type="GO" id="GO:0071555">
    <property type="term" value="P:cell wall organization"/>
    <property type="evidence" value="ECO:0007669"/>
    <property type="project" value="InterPro"/>
</dbReference>
<dbReference type="PANTHER" id="PTHR30251:SF4">
    <property type="entry name" value="SLR1668 PROTEIN"/>
    <property type="match status" value="1"/>
</dbReference>
<organism evidence="3 4">
    <name type="scientific">Pantoea rwandensis</name>
    <dbReference type="NCBI Taxonomy" id="1076550"/>
    <lineage>
        <taxon>Bacteria</taxon>
        <taxon>Pseudomonadati</taxon>
        <taxon>Pseudomonadota</taxon>
        <taxon>Gammaproteobacteria</taxon>
        <taxon>Enterobacterales</taxon>
        <taxon>Erwiniaceae</taxon>
        <taxon>Pantoea</taxon>
    </lineage>
</organism>
<dbReference type="SUPFAM" id="SSF49354">
    <property type="entry name" value="PapD-like"/>
    <property type="match status" value="1"/>
</dbReference>
<dbReference type="GO" id="GO:0030288">
    <property type="term" value="C:outer membrane-bounded periplasmic space"/>
    <property type="evidence" value="ECO:0007669"/>
    <property type="project" value="InterPro"/>
</dbReference>
<feature type="chain" id="PRO_5010863806" evidence="1">
    <location>
        <begin position="20"/>
        <end position="254"/>
    </location>
</feature>
<accession>A0A1X1CL92</accession>
<feature type="signal peptide" evidence="1">
    <location>
        <begin position="1"/>
        <end position="19"/>
    </location>
</feature>
<proteinExistence type="predicted"/>
<sequence>MKKLIVIALLVLMSGVSHAASSVLVWPIFQVIEADQHGSALWLENRGGQPVRLQIRILAWQQQDFRDRYADQREVVASPPFATIPPQQRQLVRLIRTGAPPQEGEQAYRIILDEIPDANVPVAKNSAGLRLQMRYVLPLFLDGQGVWTQTRNDVRRDPTTVSQPQLHWQWVTQQGKTVLRIRNTGKVHARLSQVFWGREPDASKATFTLAKGFLGYVLAGQSMQFPLPPGKSVPIEGTLYARLTDNGPAVALSP</sequence>
<dbReference type="InterPro" id="IPR008962">
    <property type="entry name" value="PapD-like_sf"/>
</dbReference>
<comment type="caution">
    <text evidence="3">The sequence shown here is derived from an EMBL/GenBank/DDBJ whole genome shotgun (WGS) entry which is preliminary data.</text>
</comment>
<name>A0A1X1CL92_9GAMM</name>
<keyword evidence="1" id="KW-0732">Signal</keyword>
<dbReference type="InterPro" id="IPR050643">
    <property type="entry name" value="Periplasmic_pilus_chap"/>
</dbReference>
<dbReference type="EMBL" id="MLFR01000047">
    <property type="protein sequence ID" value="ORM65176.1"/>
    <property type="molecule type" value="Genomic_DNA"/>
</dbReference>
<dbReference type="RefSeq" id="WP_084938284.1">
    <property type="nucleotide sequence ID" value="NZ_MLFR01000047.1"/>
</dbReference>